<accession>A0AAE1D9E5</accession>
<protein>
    <submittedName>
        <fullName evidence="1">Uncharacterized protein</fullName>
    </submittedName>
</protein>
<proteinExistence type="predicted"/>
<sequence length="200" mass="21938">MAGGEFNGDLCVFLDLAGALDKDGKQSGHVYTEHSGTRVIDKIGWEAGEIRLQLVIDPWEEAWRSDARVSLGGVRGMDSELTGSRIWCEVFSERTPLLSGVFPRDPPTRAAPVRGPCGAMCPLVARGRGMLVAQPSRCAFQLRRGAGLPVTAFWRIVFPKQLELVTSARELPGPICTRHILSFRHLWLSLFITPGLTSDP</sequence>
<organism evidence="1 2">
    <name type="scientific">Elysia crispata</name>
    <name type="common">lettuce slug</name>
    <dbReference type="NCBI Taxonomy" id="231223"/>
    <lineage>
        <taxon>Eukaryota</taxon>
        <taxon>Metazoa</taxon>
        <taxon>Spiralia</taxon>
        <taxon>Lophotrochozoa</taxon>
        <taxon>Mollusca</taxon>
        <taxon>Gastropoda</taxon>
        <taxon>Heterobranchia</taxon>
        <taxon>Euthyneura</taxon>
        <taxon>Panpulmonata</taxon>
        <taxon>Sacoglossa</taxon>
        <taxon>Placobranchoidea</taxon>
        <taxon>Plakobranchidae</taxon>
        <taxon>Elysia</taxon>
    </lineage>
</organism>
<dbReference type="EMBL" id="JAWDGP010004927">
    <property type="protein sequence ID" value="KAK3761263.1"/>
    <property type="molecule type" value="Genomic_DNA"/>
</dbReference>
<evidence type="ECO:0000313" key="1">
    <source>
        <dbReference type="EMBL" id="KAK3761263.1"/>
    </source>
</evidence>
<name>A0AAE1D9E5_9GAST</name>
<gene>
    <name evidence="1" type="ORF">RRG08_022662</name>
</gene>
<dbReference type="Proteomes" id="UP001283361">
    <property type="component" value="Unassembled WGS sequence"/>
</dbReference>
<comment type="caution">
    <text evidence="1">The sequence shown here is derived from an EMBL/GenBank/DDBJ whole genome shotgun (WGS) entry which is preliminary data.</text>
</comment>
<dbReference type="AlphaFoldDB" id="A0AAE1D9E5"/>
<evidence type="ECO:0000313" key="2">
    <source>
        <dbReference type="Proteomes" id="UP001283361"/>
    </source>
</evidence>
<keyword evidence="2" id="KW-1185">Reference proteome</keyword>
<reference evidence="1" key="1">
    <citation type="journal article" date="2023" name="G3 (Bethesda)">
        <title>A reference genome for the long-term kleptoplast-retaining sea slug Elysia crispata morphotype clarki.</title>
        <authorList>
            <person name="Eastman K.E."/>
            <person name="Pendleton A.L."/>
            <person name="Shaikh M.A."/>
            <person name="Suttiyut T."/>
            <person name="Ogas R."/>
            <person name="Tomko P."/>
            <person name="Gavelis G."/>
            <person name="Widhalm J.R."/>
            <person name="Wisecaver J.H."/>
        </authorList>
    </citation>
    <scope>NUCLEOTIDE SEQUENCE</scope>
    <source>
        <strain evidence="1">ECLA1</strain>
    </source>
</reference>